<feature type="non-terminal residue" evidence="2">
    <location>
        <position position="138"/>
    </location>
</feature>
<name>A0ABN8SL55_9CNID</name>
<organism evidence="2 3">
    <name type="scientific">Porites evermanni</name>
    <dbReference type="NCBI Taxonomy" id="104178"/>
    <lineage>
        <taxon>Eukaryota</taxon>
        <taxon>Metazoa</taxon>
        <taxon>Cnidaria</taxon>
        <taxon>Anthozoa</taxon>
        <taxon>Hexacorallia</taxon>
        <taxon>Scleractinia</taxon>
        <taxon>Fungiina</taxon>
        <taxon>Poritidae</taxon>
        <taxon>Porites</taxon>
    </lineage>
</organism>
<proteinExistence type="predicted"/>
<comment type="caution">
    <text evidence="2">The sequence shown here is derived from an EMBL/GenBank/DDBJ whole genome shotgun (WGS) entry which is preliminary data.</text>
</comment>
<evidence type="ECO:0000256" key="1">
    <source>
        <dbReference type="SAM" id="Coils"/>
    </source>
</evidence>
<protein>
    <submittedName>
        <fullName evidence="2">Uncharacterized protein</fullName>
    </submittedName>
</protein>
<dbReference type="Proteomes" id="UP001159427">
    <property type="component" value="Unassembled WGS sequence"/>
</dbReference>
<evidence type="ECO:0000313" key="2">
    <source>
        <dbReference type="EMBL" id="CAH3191784.1"/>
    </source>
</evidence>
<keyword evidence="1" id="KW-0175">Coiled coil</keyword>
<sequence length="138" mass="15841">LAFCEKEQQELTKRFKEIEEQLTKEQSSALNVKLEDSEKSSPLICAGDNSDDDVVFILPEDYSPLKRRKLDDDKKAEKTVENVEKKDVSITYFRPATNLPHARENCSIHKFVQSNVTSSTVSCNEKYCEQCYCYVCDA</sequence>
<feature type="coiled-coil region" evidence="1">
    <location>
        <begin position="1"/>
        <end position="28"/>
    </location>
</feature>
<reference evidence="2 3" key="1">
    <citation type="submission" date="2022-05" db="EMBL/GenBank/DDBJ databases">
        <authorList>
            <consortium name="Genoscope - CEA"/>
            <person name="William W."/>
        </authorList>
    </citation>
    <scope>NUCLEOTIDE SEQUENCE [LARGE SCALE GENOMIC DNA]</scope>
</reference>
<evidence type="ECO:0000313" key="3">
    <source>
        <dbReference type="Proteomes" id="UP001159427"/>
    </source>
</evidence>
<dbReference type="EMBL" id="CALNXI010003002">
    <property type="protein sequence ID" value="CAH3191784.1"/>
    <property type="molecule type" value="Genomic_DNA"/>
</dbReference>
<keyword evidence="3" id="KW-1185">Reference proteome</keyword>
<feature type="non-terminal residue" evidence="2">
    <location>
        <position position="1"/>
    </location>
</feature>
<gene>
    <name evidence="2" type="ORF">PEVE_00022652</name>
</gene>
<accession>A0ABN8SL55</accession>